<sequence>MVGVTACSPSGGADEAGRTSAAKPSEEVLAGVDPCDILPDAELESFGVSTTGEPTNRPPWAPGCHYRGDSVTVSVRKETRDTVASAEQKDVWAKFERTEVNGRAAATAIVKGATQARMCSALFDAGRGMIQIQATEVRPPDTVDECAKALEFAEMVEPKVPEPA</sequence>
<evidence type="ECO:0000313" key="2">
    <source>
        <dbReference type="EMBL" id="PRW65420.1"/>
    </source>
</evidence>
<evidence type="ECO:0000313" key="3">
    <source>
        <dbReference type="Proteomes" id="UP000239352"/>
    </source>
</evidence>
<dbReference type="AlphaFoldDB" id="A0A2T0H251"/>
<keyword evidence="3" id="KW-1185">Reference proteome</keyword>
<organism evidence="2 3">
    <name type="scientific">Actinopolyspora mortivallis</name>
    <dbReference type="NCBI Taxonomy" id="33906"/>
    <lineage>
        <taxon>Bacteria</taxon>
        <taxon>Bacillati</taxon>
        <taxon>Actinomycetota</taxon>
        <taxon>Actinomycetes</taxon>
        <taxon>Actinopolysporales</taxon>
        <taxon>Actinopolysporaceae</taxon>
        <taxon>Actinopolyspora</taxon>
    </lineage>
</organism>
<dbReference type="InterPro" id="IPR024520">
    <property type="entry name" value="DUF3558"/>
</dbReference>
<dbReference type="InParanoid" id="A0A2T0H251"/>
<proteinExistence type="predicted"/>
<protein>
    <submittedName>
        <fullName evidence="2">DUF3558 domain-containing protein</fullName>
    </submittedName>
</protein>
<feature type="region of interest" description="Disordered" evidence="1">
    <location>
        <begin position="1"/>
        <end position="26"/>
    </location>
</feature>
<reference evidence="2 3" key="1">
    <citation type="submission" date="2018-03" db="EMBL/GenBank/DDBJ databases">
        <title>Actinopolyspora mortivallis from Sahara, screening for active biomolecules.</title>
        <authorList>
            <person name="Selama O."/>
            <person name="Wellington E.M.H."/>
            <person name="Hacene H."/>
        </authorList>
    </citation>
    <scope>NUCLEOTIDE SEQUENCE [LARGE SCALE GENOMIC DNA]</scope>
    <source>
        <strain evidence="2 3">M5A</strain>
    </source>
</reference>
<comment type="caution">
    <text evidence="2">The sequence shown here is derived from an EMBL/GenBank/DDBJ whole genome shotgun (WGS) entry which is preliminary data.</text>
</comment>
<evidence type="ECO:0000256" key="1">
    <source>
        <dbReference type="SAM" id="MobiDB-lite"/>
    </source>
</evidence>
<name>A0A2T0H251_ACTMO</name>
<gene>
    <name evidence="2" type="ORF">CEP50_01610</name>
</gene>
<dbReference type="Pfam" id="PF12079">
    <property type="entry name" value="DUF3558"/>
    <property type="match status" value="1"/>
</dbReference>
<dbReference type="Proteomes" id="UP000239352">
    <property type="component" value="Unassembled WGS sequence"/>
</dbReference>
<dbReference type="EMBL" id="PVSR01000001">
    <property type="protein sequence ID" value="PRW65420.1"/>
    <property type="molecule type" value="Genomic_DNA"/>
</dbReference>
<accession>A0A2T0H251</accession>